<evidence type="ECO:0000313" key="4">
    <source>
        <dbReference type="Proteomes" id="UP001169063"/>
    </source>
</evidence>
<dbReference type="Pfam" id="PF20155">
    <property type="entry name" value="TMP_3"/>
    <property type="match status" value="1"/>
</dbReference>
<dbReference type="InterPro" id="IPR013491">
    <property type="entry name" value="Tape_meas_N"/>
</dbReference>
<feature type="region of interest" description="Disordered" evidence="1">
    <location>
        <begin position="488"/>
        <end position="529"/>
    </location>
</feature>
<evidence type="ECO:0000256" key="1">
    <source>
        <dbReference type="SAM" id="MobiDB-lite"/>
    </source>
</evidence>
<organism evidence="3 4">
    <name type="scientific">Peiella sedimenti</name>
    <dbReference type="NCBI Taxonomy" id="3061083"/>
    <lineage>
        <taxon>Bacteria</taxon>
        <taxon>Pseudomonadati</taxon>
        <taxon>Pseudomonadota</taxon>
        <taxon>Alphaproteobacteria</taxon>
        <taxon>Caulobacterales</taxon>
        <taxon>Caulobacteraceae</taxon>
        <taxon>Peiella</taxon>
    </lineage>
</organism>
<accession>A0ABT8SMP5</accession>
<comment type="caution">
    <text evidence="3">The sequence shown here is derived from an EMBL/GenBank/DDBJ whole genome shotgun (WGS) entry which is preliminary data.</text>
</comment>
<feature type="region of interest" description="Disordered" evidence="1">
    <location>
        <begin position="709"/>
        <end position="728"/>
    </location>
</feature>
<gene>
    <name evidence="3" type="ORF">Q0812_10360</name>
</gene>
<dbReference type="NCBIfam" id="TIGR02675">
    <property type="entry name" value="tape_meas_nterm"/>
    <property type="match status" value="1"/>
</dbReference>
<evidence type="ECO:0000313" key="3">
    <source>
        <dbReference type="EMBL" id="MDO1559828.1"/>
    </source>
</evidence>
<evidence type="ECO:0000259" key="2">
    <source>
        <dbReference type="Pfam" id="PF20155"/>
    </source>
</evidence>
<reference evidence="3" key="1">
    <citation type="submission" date="2023-07" db="EMBL/GenBank/DDBJ databases">
        <title>Brevundimonas soil sp. nov., isolated from the soil of chemical plant.</title>
        <authorList>
            <person name="Wu N."/>
        </authorList>
    </citation>
    <scope>NUCLEOTIDE SEQUENCE</scope>
    <source>
        <strain evidence="3">XZ-24</strain>
    </source>
</reference>
<dbReference type="Proteomes" id="UP001169063">
    <property type="component" value="Unassembled WGS sequence"/>
</dbReference>
<name>A0ABT8SMP5_9CAUL</name>
<protein>
    <submittedName>
        <fullName evidence="3">Tape measure protein</fullName>
    </submittedName>
</protein>
<dbReference type="EMBL" id="JAUKTR010000004">
    <property type="protein sequence ID" value="MDO1559828.1"/>
    <property type="molecule type" value="Genomic_DNA"/>
</dbReference>
<dbReference type="RefSeq" id="WP_302110260.1">
    <property type="nucleotide sequence ID" value="NZ_JAUKTR010000004.1"/>
</dbReference>
<feature type="domain" description="Tape measure protein N-terminal" evidence="2">
    <location>
        <begin position="13"/>
        <end position="205"/>
    </location>
</feature>
<sequence>MAGAFIAAFGANQIVGLTDSYTRFTNALRVAGLQGEDLATVQQSLFDQAQRTGTALEPLGQLYGRASAAAVELGAGQAELLQFTSGVTNALLIQGASTEQASGALLQLSQALAGGTVRAEEYNSVNEGARPILEAVAAGSDRFGGSVSKLGAEVRKGTVSSREFFNAFLAGSGQLEARAQNASTTVAQAIQKVRNALGQFLGQQNEEFGATDRLAGALVLLAENIDLVADALIILATVWAAMKIGRMAQGFANMGTATFGLGAAMRAAATDAQRLAFFQQGMNASMAMGTRVGGLYAGAMRGVTALFGGPLGAAITLTTIGVGFLADRMIRAEAEARSFREAGIELAEGFDQQAEAAARARRETGDLTPEQMEGATAAAALSGETHLLADAHFRAAAAARAQAIAEAQLRETQTRHNFMRAQRDEAAVRERIVRQRMGPTVSGDGRQGVPRGYRQTVEAATAQDSRIAAAQRATAGYREAYRQAFNERVRAENPNTSTWEWDPRRNRPPATNTNTGGGRRGGADDAERRAEARTQAIEQAERAYDEAIWAQARTAVERSDATRARIQSDYEAQAREIASNDDFDAATRDRLNALNEQTRAVLDAAAAEDRANEVRAEAYALQDSVADHETALAQERLEQLHIEADHTRDREARLRIEAQAFAEEQRLTRLQHEADLRRYELSLRDLRLSEEEISRRLADRRAAFNRTEASREQGFNLSQQEARDRGSWGEWARSNRMDADALNRSLQNLADNGINGLIDGMLEVIDGSKSMGEALADLAREMLAQMLRIGMQFLIWEGIGMAFGYKGLGAAMLGLKPVGGRGGGISISNASGSAPRIGNNASGTGNWRGGLTMVGEKGPELLNLPSGANITPYSTIRSALSGQPIQGRGGDIHVHTTVVANDAVLTSTVKSWIVEANIQAVQHARAMVAKDQGGRANRSLLR</sequence>
<proteinExistence type="predicted"/>
<keyword evidence="4" id="KW-1185">Reference proteome</keyword>